<dbReference type="SMART" id="SM01192">
    <property type="entry name" value="Enolase_C"/>
    <property type="match status" value="1"/>
</dbReference>
<evidence type="ECO:0000256" key="10">
    <source>
        <dbReference type="PIRSR" id="PIRSR001400-1"/>
    </source>
</evidence>
<comment type="caution">
    <text evidence="9">Lacks conserved residue(s) required for the propagation of feature annotation.</text>
</comment>
<dbReference type="GO" id="GO:0009986">
    <property type="term" value="C:cell surface"/>
    <property type="evidence" value="ECO:0007669"/>
    <property type="project" value="UniProtKB-SubCell"/>
</dbReference>
<evidence type="ECO:0000259" key="13">
    <source>
        <dbReference type="SMART" id="SM01193"/>
    </source>
</evidence>
<evidence type="ECO:0000256" key="7">
    <source>
        <dbReference type="ARBA" id="ARBA00023152"/>
    </source>
</evidence>
<dbReference type="AlphaFoldDB" id="A0A0G0ID13"/>
<dbReference type="SUPFAM" id="SSF54826">
    <property type="entry name" value="Enolase N-terminal domain-like"/>
    <property type="match status" value="1"/>
</dbReference>
<feature type="binding site" evidence="9 11">
    <location>
        <position position="320"/>
    </location>
    <ligand>
        <name>Mg(2+)</name>
        <dbReference type="ChEBI" id="CHEBI:18420"/>
    </ligand>
</feature>
<evidence type="ECO:0000256" key="11">
    <source>
        <dbReference type="PIRSR" id="PIRSR001400-3"/>
    </source>
</evidence>
<comment type="cofactor">
    <cofactor evidence="9">
        <name>Mg(2+)</name>
        <dbReference type="ChEBI" id="CHEBI:18420"/>
    </cofactor>
    <text evidence="9">Binds a second Mg(2+) ion via substrate during catalysis.</text>
</comment>
<evidence type="ECO:0000313" key="15">
    <source>
        <dbReference type="Proteomes" id="UP000034366"/>
    </source>
</evidence>
<comment type="caution">
    <text evidence="14">The sequence shown here is derived from an EMBL/GenBank/DDBJ whole genome shotgun (WGS) entry which is preliminary data.</text>
</comment>
<keyword evidence="5 9" id="KW-0964">Secreted</keyword>
<evidence type="ECO:0000256" key="3">
    <source>
        <dbReference type="ARBA" id="ARBA00012058"/>
    </source>
</evidence>
<dbReference type="Gene3D" id="3.20.20.120">
    <property type="entry name" value="Enolase-like C-terminal domain"/>
    <property type="match status" value="1"/>
</dbReference>
<evidence type="ECO:0000256" key="1">
    <source>
        <dbReference type="ARBA" id="ARBA00005031"/>
    </source>
</evidence>
<dbReference type="PANTHER" id="PTHR11902">
    <property type="entry name" value="ENOLASE"/>
    <property type="match status" value="1"/>
</dbReference>
<evidence type="ECO:0000256" key="4">
    <source>
        <dbReference type="ARBA" id="ARBA00017068"/>
    </source>
</evidence>
<evidence type="ECO:0000259" key="12">
    <source>
        <dbReference type="SMART" id="SM01192"/>
    </source>
</evidence>
<dbReference type="EC" id="4.2.1.11" evidence="3 9"/>
<feature type="binding site" evidence="9 11">
    <location>
        <position position="293"/>
    </location>
    <ligand>
        <name>Mg(2+)</name>
        <dbReference type="ChEBI" id="CHEBI:18420"/>
    </ligand>
</feature>
<keyword evidence="7 9" id="KW-0324">Glycolysis</keyword>
<evidence type="ECO:0000256" key="6">
    <source>
        <dbReference type="ARBA" id="ARBA00022842"/>
    </source>
</evidence>
<dbReference type="Pfam" id="PF03952">
    <property type="entry name" value="Enolase_N"/>
    <property type="match status" value="1"/>
</dbReference>
<comment type="cofactor">
    <cofactor evidence="11">
        <name>Mg(2+)</name>
        <dbReference type="ChEBI" id="CHEBI:18420"/>
    </cofactor>
    <text evidence="11">Mg(2+) is required for catalysis and for stabilizing the dimer.</text>
</comment>
<dbReference type="PROSITE" id="PS00164">
    <property type="entry name" value="ENOLASE"/>
    <property type="match status" value="1"/>
</dbReference>
<dbReference type="HAMAP" id="MF_00318">
    <property type="entry name" value="Enolase"/>
    <property type="match status" value="1"/>
</dbReference>
<proteinExistence type="inferred from homology"/>
<dbReference type="NCBIfam" id="TIGR01060">
    <property type="entry name" value="eno"/>
    <property type="match status" value="1"/>
</dbReference>
<dbReference type="PANTHER" id="PTHR11902:SF1">
    <property type="entry name" value="ENOLASE"/>
    <property type="match status" value="1"/>
</dbReference>
<dbReference type="SFLD" id="SFLDG00178">
    <property type="entry name" value="enolase"/>
    <property type="match status" value="1"/>
</dbReference>
<evidence type="ECO:0000256" key="9">
    <source>
        <dbReference type="HAMAP-Rule" id="MF_00318"/>
    </source>
</evidence>
<evidence type="ECO:0000256" key="8">
    <source>
        <dbReference type="ARBA" id="ARBA00023239"/>
    </source>
</evidence>
<dbReference type="SUPFAM" id="SSF51604">
    <property type="entry name" value="Enolase C-terminal domain-like"/>
    <property type="match status" value="1"/>
</dbReference>
<dbReference type="InterPro" id="IPR000941">
    <property type="entry name" value="Enolase"/>
</dbReference>
<keyword evidence="9 11" id="KW-0479">Metal-binding</keyword>
<keyword evidence="9" id="KW-0963">Cytoplasm</keyword>
<dbReference type="EMBL" id="LBTW01000022">
    <property type="protein sequence ID" value="KKQ48865.1"/>
    <property type="molecule type" value="Genomic_DNA"/>
</dbReference>
<sequence length="420" mass="45948">MTKIDDVFAREILDSRGFPTIESEVRLDDGTLGKGASPAGASVGSHEAIELRDNDPSRRMGLGVLKAVENVNTVIKDSIVGMEAEEQEKIDTAMITVDGTDNKSRIGANSILSVSIAVANAVAKSKSAPLFIYLKDLAKPYGVQAETPKLPTPIFNLINGGKHGYGSLDFQEFQIIPSPQKSYSDALSLGIEVYQSLGRLLKDRKIVHSVGDEGAYAPNIFTNKEAFKTIAEAVSRTSYKIKVDYSYGLDVASNTFFKNDVYSIKDHSEPLTTTGLIEYFEKLNEEYPLGYLEDAISEDDWEGWQELNQKFSGKMTVFGDDLIATNPERLSKAVEIKACGGVLIKPNQIGTLSETFKVIKIAKDANMKVAISHRLGETTDAFIADLAVAVAADYVKFGAPVRGERVVKYNRLLQIESKIQ</sequence>
<dbReference type="InterPro" id="IPR020809">
    <property type="entry name" value="Enolase_CS"/>
</dbReference>
<name>A0A0G0ID13_9BACT</name>
<dbReference type="InterPro" id="IPR020811">
    <property type="entry name" value="Enolase_N"/>
</dbReference>
<evidence type="ECO:0000256" key="2">
    <source>
        <dbReference type="ARBA" id="ARBA00009604"/>
    </source>
</evidence>
<dbReference type="InterPro" id="IPR036849">
    <property type="entry name" value="Enolase-like_C_sf"/>
</dbReference>
<organism evidence="14 15">
    <name type="scientific">Candidatus Woesebacteria bacterium GW2011_GWD1_38_10</name>
    <dbReference type="NCBI Taxonomy" id="1618592"/>
    <lineage>
        <taxon>Bacteria</taxon>
        <taxon>Candidatus Woeseibacteriota</taxon>
    </lineage>
</organism>
<dbReference type="InterPro" id="IPR020810">
    <property type="entry name" value="Enolase_C"/>
</dbReference>
<feature type="active site" description="Proton donor" evidence="9 10">
    <location>
        <position position="213"/>
    </location>
</feature>
<keyword evidence="8 9" id="KW-0456">Lyase</keyword>
<comment type="similarity">
    <text evidence="2 9">Belongs to the enolase family.</text>
</comment>
<evidence type="ECO:0000256" key="5">
    <source>
        <dbReference type="ARBA" id="ARBA00022525"/>
    </source>
</evidence>
<comment type="catalytic activity">
    <reaction evidence="9">
        <text>(2R)-2-phosphoglycerate = phosphoenolpyruvate + H2O</text>
        <dbReference type="Rhea" id="RHEA:10164"/>
        <dbReference type="ChEBI" id="CHEBI:15377"/>
        <dbReference type="ChEBI" id="CHEBI:58289"/>
        <dbReference type="ChEBI" id="CHEBI:58702"/>
        <dbReference type="EC" id="4.2.1.11"/>
    </reaction>
</comment>
<dbReference type="CDD" id="cd03313">
    <property type="entry name" value="enolase"/>
    <property type="match status" value="1"/>
</dbReference>
<feature type="binding site" evidence="9">
    <location>
        <position position="345"/>
    </location>
    <ligand>
        <name>(2R)-2-phosphoglycerate</name>
        <dbReference type="ChEBI" id="CHEBI:58289"/>
    </ligand>
</feature>
<evidence type="ECO:0000313" key="14">
    <source>
        <dbReference type="EMBL" id="KKQ48865.1"/>
    </source>
</evidence>
<feature type="binding site" evidence="9">
    <location>
        <position position="171"/>
    </location>
    <ligand>
        <name>(2R)-2-phosphoglycerate</name>
        <dbReference type="ChEBI" id="CHEBI:58289"/>
    </ligand>
</feature>
<keyword evidence="6 9" id="KW-0460">Magnesium</keyword>
<reference evidence="14 15" key="1">
    <citation type="journal article" date="2015" name="Nature">
        <title>rRNA introns, odd ribosomes, and small enigmatic genomes across a large radiation of phyla.</title>
        <authorList>
            <person name="Brown C.T."/>
            <person name="Hug L.A."/>
            <person name="Thomas B.C."/>
            <person name="Sharon I."/>
            <person name="Castelle C.J."/>
            <person name="Singh A."/>
            <person name="Wilkins M.J."/>
            <person name="Williams K.H."/>
            <person name="Banfield J.F."/>
        </authorList>
    </citation>
    <scope>NUCLEOTIDE SEQUENCE [LARGE SCALE GENOMIC DNA]</scope>
</reference>
<dbReference type="SFLD" id="SFLDF00002">
    <property type="entry name" value="enolase"/>
    <property type="match status" value="1"/>
</dbReference>
<dbReference type="SMART" id="SM01193">
    <property type="entry name" value="Enolase_N"/>
    <property type="match status" value="1"/>
</dbReference>
<dbReference type="UniPathway" id="UPA00109">
    <property type="reaction ID" value="UER00187"/>
</dbReference>
<dbReference type="GO" id="GO:0005576">
    <property type="term" value="C:extracellular region"/>
    <property type="evidence" value="ECO:0007669"/>
    <property type="project" value="UniProtKB-SubCell"/>
</dbReference>
<dbReference type="GO" id="GO:0006096">
    <property type="term" value="P:glycolytic process"/>
    <property type="evidence" value="ECO:0007669"/>
    <property type="project" value="UniProtKB-UniRule"/>
</dbReference>
<feature type="binding site" evidence="9">
    <location>
        <position position="396"/>
    </location>
    <ligand>
        <name>(2R)-2-phosphoglycerate</name>
        <dbReference type="ChEBI" id="CHEBI:58289"/>
    </ligand>
</feature>
<dbReference type="PRINTS" id="PR00148">
    <property type="entry name" value="ENOLASE"/>
</dbReference>
<dbReference type="SFLD" id="SFLDS00001">
    <property type="entry name" value="Enolase"/>
    <property type="match status" value="1"/>
</dbReference>
<feature type="binding site" evidence="9">
    <location>
        <position position="374"/>
    </location>
    <ligand>
        <name>(2R)-2-phosphoglycerate</name>
        <dbReference type="ChEBI" id="CHEBI:58289"/>
    </ligand>
</feature>
<dbReference type="GO" id="GO:0000015">
    <property type="term" value="C:phosphopyruvate hydratase complex"/>
    <property type="evidence" value="ECO:0007669"/>
    <property type="project" value="InterPro"/>
</dbReference>
<gene>
    <name evidence="9" type="primary">eno</name>
    <name evidence="14" type="ORF">US67_C0022G0010</name>
</gene>
<comment type="function">
    <text evidence="9">Catalyzes the reversible conversion of 2-phosphoglycerate (2-PG) into phosphoenolpyruvate (PEP). It is essential for the degradation of carbohydrates via glycolysis.</text>
</comment>
<dbReference type="Gene3D" id="3.30.390.10">
    <property type="entry name" value="Enolase-like, N-terminal domain"/>
    <property type="match status" value="1"/>
</dbReference>
<dbReference type="Proteomes" id="UP000034366">
    <property type="component" value="Unassembled WGS sequence"/>
</dbReference>
<feature type="active site" description="Proton acceptor" evidence="9 10">
    <location>
        <position position="345"/>
    </location>
</feature>
<dbReference type="PIRSF" id="PIRSF001400">
    <property type="entry name" value="Enolase"/>
    <property type="match status" value="1"/>
</dbReference>
<dbReference type="Pfam" id="PF00113">
    <property type="entry name" value="Enolase_C"/>
    <property type="match status" value="1"/>
</dbReference>
<comment type="subcellular location">
    <subcellularLocation>
        <location evidence="9">Cytoplasm</location>
    </subcellularLocation>
    <subcellularLocation>
        <location evidence="9">Secreted</location>
    </subcellularLocation>
    <subcellularLocation>
        <location evidence="9">Cell surface</location>
    </subcellularLocation>
    <text evidence="9">Fractions of enolase are present in both the cytoplasm and on the cell surface.</text>
</comment>
<accession>A0A0G0ID13</accession>
<comment type="pathway">
    <text evidence="1 9">Carbohydrate degradation; glycolysis; pyruvate from D-glyceraldehyde 3-phosphate: step 4/5.</text>
</comment>
<dbReference type="InterPro" id="IPR029017">
    <property type="entry name" value="Enolase-like_N"/>
</dbReference>
<dbReference type="GO" id="GO:0000287">
    <property type="term" value="F:magnesium ion binding"/>
    <property type="evidence" value="ECO:0007669"/>
    <property type="project" value="UniProtKB-UniRule"/>
</dbReference>
<protein>
    <recommendedName>
        <fullName evidence="4 9">Enolase</fullName>
        <ecNumber evidence="3 9">4.2.1.11</ecNumber>
    </recommendedName>
    <alternativeName>
        <fullName evidence="9">2-phospho-D-glycerate hydro-lyase</fullName>
    </alternativeName>
    <alternativeName>
        <fullName evidence="9">2-phosphoglycerate dehydratase</fullName>
    </alternativeName>
</protein>
<dbReference type="PATRIC" id="fig|1618592.3.peg.435"/>
<feature type="binding site" evidence="9 11">
    <location>
        <position position="250"/>
    </location>
    <ligand>
        <name>Mg(2+)</name>
        <dbReference type="ChEBI" id="CHEBI:18420"/>
    </ligand>
</feature>
<feature type="domain" description="Enolase N-terminal" evidence="13">
    <location>
        <begin position="4"/>
        <end position="134"/>
    </location>
</feature>
<dbReference type="GO" id="GO:0004634">
    <property type="term" value="F:phosphopyruvate hydratase activity"/>
    <property type="evidence" value="ECO:0007669"/>
    <property type="project" value="UniProtKB-UniRule"/>
</dbReference>
<feature type="domain" description="Enolase C-terminal TIM barrel" evidence="12">
    <location>
        <begin position="147"/>
        <end position="419"/>
    </location>
</feature>